<dbReference type="SUPFAM" id="SSF48498">
    <property type="entry name" value="Tetracyclin repressor-like, C-terminal domain"/>
    <property type="match status" value="1"/>
</dbReference>
<feature type="compositionally biased region" description="Basic and acidic residues" evidence="3">
    <location>
        <begin position="1"/>
        <end position="11"/>
    </location>
</feature>
<evidence type="ECO:0000313" key="5">
    <source>
        <dbReference type="EMBL" id="TDW86857.1"/>
    </source>
</evidence>
<dbReference type="InterPro" id="IPR009057">
    <property type="entry name" value="Homeodomain-like_sf"/>
</dbReference>
<accession>A0ABY2F8F6</accession>
<dbReference type="InterPro" id="IPR001647">
    <property type="entry name" value="HTH_TetR"/>
</dbReference>
<sequence>MEEPQTDKTPDDAPTGGDGTSDGISGRDRMRAHIVEVAAGLLAAGGRDAVSTRAVATAAGTQAPTIYRLFGDKDGLLAAVLEYGFSTYLADKPPLDPTADPIMDLRAGWDLHIGFGLANPALFLLMYADTRPGRRPAAAEAGLAILRTRIRNIAAAGRLRVDEDLAAELVQAAGSGAVLALLAVPEDRRDPRLPDAMFDALITAIATDHETANGRAVVAVNQDLAAPANALRARLPELEMLTEGERHVLGEWLARITH</sequence>
<dbReference type="Gene3D" id="1.10.357.10">
    <property type="entry name" value="Tetracycline Repressor, domain 2"/>
    <property type="match status" value="1"/>
</dbReference>
<dbReference type="EMBL" id="SODU01000003">
    <property type="protein sequence ID" value="TDW86857.1"/>
    <property type="molecule type" value="Genomic_DNA"/>
</dbReference>
<gene>
    <name evidence="5" type="ORF">EV137_4926</name>
</gene>
<reference evidence="5 6" key="1">
    <citation type="submission" date="2019-03" db="EMBL/GenBank/DDBJ databases">
        <title>Genomic Encyclopedia of Type Strains, Phase III (KMG-III): the genomes of soil and plant-associated and newly described type strains.</title>
        <authorList>
            <person name="Whitman W."/>
        </authorList>
    </citation>
    <scope>NUCLEOTIDE SEQUENCE [LARGE SCALE GENOMIC DNA]</scope>
    <source>
        <strain evidence="5 6">VKMAc-2574</strain>
    </source>
</reference>
<dbReference type="PROSITE" id="PS50977">
    <property type="entry name" value="HTH_TETR_2"/>
    <property type="match status" value="1"/>
</dbReference>
<dbReference type="SUPFAM" id="SSF46689">
    <property type="entry name" value="Homeodomain-like"/>
    <property type="match status" value="1"/>
</dbReference>
<dbReference type="PANTHER" id="PTHR30055">
    <property type="entry name" value="HTH-TYPE TRANSCRIPTIONAL REGULATOR RUTR"/>
    <property type="match status" value="1"/>
</dbReference>
<name>A0ABY2F8F6_9ACTN</name>
<dbReference type="RefSeq" id="WP_238175532.1">
    <property type="nucleotide sequence ID" value="NZ_SODU01000003.1"/>
</dbReference>
<keyword evidence="1 2" id="KW-0238">DNA-binding</keyword>
<organism evidence="5 6">
    <name type="scientific">Kribbella pratensis</name>
    <dbReference type="NCBI Taxonomy" id="2512112"/>
    <lineage>
        <taxon>Bacteria</taxon>
        <taxon>Bacillati</taxon>
        <taxon>Actinomycetota</taxon>
        <taxon>Actinomycetes</taxon>
        <taxon>Propionibacteriales</taxon>
        <taxon>Kribbellaceae</taxon>
        <taxon>Kribbella</taxon>
    </lineage>
</organism>
<evidence type="ECO:0000256" key="1">
    <source>
        <dbReference type="ARBA" id="ARBA00023125"/>
    </source>
</evidence>
<dbReference type="PANTHER" id="PTHR30055:SF209">
    <property type="entry name" value="POSSIBLE TRANSCRIPTIONAL REGULATORY PROTEIN (PROBABLY TETR-FAMILY)"/>
    <property type="match status" value="1"/>
</dbReference>
<dbReference type="InterPro" id="IPR050109">
    <property type="entry name" value="HTH-type_TetR-like_transc_reg"/>
</dbReference>
<dbReference type="Pfam" id="PF00440">
    <property type="entry name" value="TetR_N"/>
    <property type="match status" value="1"/>
</dbReference>
<feature type="DNA-binding region" description="H-T-H motif" evidence="2">
    <location>
        <begin position="51"/>
        <end position="70"/>
    </location>
</feature>
<keyword evidence="6" id="KW-1185">Reference proteome</keyword>
<proteinExistence type="predicted"/>
<feature type="region of interest" description="Disordered" evidence="3">
    <location>
        <begin position="1"/>
        <end position="26"/>
    </location>
</feature>
<evidence type="ECO:0000256" key="2">
    <source>
        <dbReference type="PROSITE-ProRule" id="PRU00335"/>
    </source>
</evidence>
<comment type="caution">
    <text evidence="5">The sequence shown here is derived from an EMBL/GenBank/DDBJ whole genome shotgun (WGS) entry which is preliminary data.</text>
</comment>
<feature type="domain" description="HTH tetR-type" evidence="4">
    <location>
        <begin position="28"/>
        <end position="88"/>
    </location>
</feature>
<evidence type="ECO:0000259" key="4">
    <source>
        <dbReference type="PROSITE" id="PS50977"/>
    </source>
</evidence>
<evidence type="ECO:0000313" key="6">
    <source>
        <dbReference type="Proteomes" id="UP000295060"/>
    </source>
</evidence>
<dbReference type="InterPro" id="IPR036271">
    <property type="entry name" value="Tet_transcr_reg_TetR-rel_C_sf"/>
</dbReference>
<dbReference type="Proteomes" id="UP000295060">
    <property type="component" value="Unassembled WGS sequence"/>
</dbReference>
<protein>
    <submittedName>
        <fullName evidence="5">TetR family transcriptional regulator</fullName>
    </submittedName>
</protein>
<evidence type="ECO:0000256" key="3">
    <source>
        <dbReference type="SAM" id="MobiDB-lite"/>
    </source>
</evidence>